<dbReference type="EMBL" id="JAAGNN010000005">
    <property type="protein sequence ID" value="KAF4088759.1"/>
    <property type="molecule type" value="Genomic_DNA"/>
</dbReference>
<evidence type="ECO:0000313" key="1">
    <source>
        <dbReference type="EMBL" id="KAF4088759.1"/>
    </source>
</evidence>
<protein>
    <recommendedName>
        <fullName evidence="3">Ig-like domain-containing protein</fullName>
    </recommendedName>
</protein>
<comment type="caution">
    <text evidence="1">The sequence shown here is derived from an EMBL/GenBank/DDBJ whole genome shotgun (WGS) entry which is preliminary data.</text>
</comment>
<dbReference type="SUPFAM" id="SSF48726">
    <property type="entry name" value="Immunoglobulin"/>
    <property type="match status" value="1"/>
</dbReference>
<sequence>MNLSCEVKDSSTHWTLRLYRLIPYRHNEDYRLVNLSDSIRGSGVSYTIRAAALKHTGVYECRAKRGERVYHTYDSNIQPLWITGKSPSVSLIINPKRTQHFTKDSLSLSCEDQSNSTGWRVIRYTHRHTLSDCSVWGSFTLSTCKISFLSTSDT</sequence>
<name>A0A7J6B305_AMEME</name>
<gene>
    <name evidence="1" type="ORF">AMELA_G00058340</name>
</gene>
<organism evidence="1 2">
    <name type="scientific">Ameiurus melas</name>
    <name type="common">Black bullhead</name>
    <name type="synonym">Silurus melas</name>
    <dbReference type="NCBI Taxonomy" id="219545"/>
    <lineage>
        <taxon>Eukaryota</taxon>
        <taxon>Metazoa</taxon>
        <taxon>Chordata</taxon>
        <taxon>Craniata</taxon>
        <taxon>Vertebrata</taxon>
        <taxon>Euteleostomi</taxon>
        <taxon>Actinopterygii</taxon>
        <taxon>Neopterygii</taxon>
        <taxon>Teleostei</taxon>
        <taxon>Ostariophysi</taxon>
        <taxon>Siluriformes</taxon>
        <taxon>Ictaluridae</taxon>
        <taxon>Ameiurus</taxon>
    </lineage>
</organism>
<dbReference type="InterPro" id="IPR013783">
    <property type="entry name" value="Ig-like_fold"/>
</dbReference>
<keyword evidence="2" id="KW-1185">Reference proteome</keyword>
<evidence type="ECO:0000313" key="2">
    <source>
        <dbReference type="Proteomes" id="UP000593565"/>
    </source>
</evidence>
<evidence type="ECO:0008006" key="3">
    <source>
        <dbReference type="Google" id="ProtNLM"/>
    </source>
</evidence>
<feature type="non-terminal residue" evidence="1">
    <location>
        <position position="1"/>
    </location>
</feature>
<dbReference type="Gene3D" id="2.60.40.10">
    <property type="entry name" value="Immunoglobulins"/>
    <property type="match status" value="1"/>
</dbReference>
<dbReference type="AlphaFoldDB" id="A0A7J6B305"/>
<proteinExistence type="predicted"/>
<reference evidence="1 2" key="1">
    <citation type="submission" date="2020-02" db="EMBL/GenBank/DDBJ databases">
        <title>A chromosome-scale genome assembly of the black bullhead catfish (Ameiurus melas).</title>
        <authorList>
            <person name="Wen M."/>
            <person name="Zham M."/>
            <person name="Cabau C."/>
            <person name="Klopp C."/>
            <person name="Donnadieu C."/>
            <person name="Roques C."/>
            <person name="Bouchez O."/>
            <person name="Lampietro C."/>
            <person name="Jouanno E."/>
            <person name="Herpin A."/>
            <person name="Louis A."/>
            <person name="Berthelot C."/>
            <person name="Parey E."/>
            <person name="Roest-Crollius H."/>
            <person name="Braasch I."/>
            <person name="Postlethwait J."/>
            <person name="Robinson-Rechavi M."/>
            <person name="Echchiki A."/>
            <person name="Begum T."/>
            <person name="Montfort J."/>
            <person name="Schartl M."/>
            <person name="Bobe J."/>
            <person name="Guiguen Y."/>
        </authorList>
    </citation>
    <scope>NUCLEOTIDE SEQUENCE [LARGE SCALE GENOMIC DNA]</scope>
    <source>
        <strain evidence="1">M_S1</strain>
        <tissue evidence="1">Blood</tissue>
    </source>
</reference>
<dbReference type="Proteomes" id="UP000593565">
    <property type="component" value="Unassembled WGS sequence"/>
</dbReference>
<dbReference type="InterPro" id="IPR036179">
    <property type="entry name" value="Ig-like_dom_sf"/>
</dbReference>
<accession>A0A7J6B305</accession>